<protein>
    <submittedName>
        <fullName evidence="2">Uncharacterized protein</fullName>
    </submittedName>
</protein>
<feature type="compositionally biased region" description="Basic and acidic residues" evidence="1">
    <location>
        <begin position="63"/>
        <end position="78"/>
    </location>
</feature>
<evidence type="ECO:0000256" key="1">
    <source>
        <dbReference type="SAM" id="MobiDB-lite"/>
    </source>
</evidence>
<organism evidence="2">
    <name type="scientific">Noccaea caerulescens</name>
    <name type="common">Alpine penny-cress</name>
    <name type="synonym">Thlaspi caerulescens</name>
    <dbReference type="NCBI Taxonomy" id="107243"/>
    <lineage>
        <taxon>Eukaryota</taxon>
        <taxon>Viridiplantae</taxon>
        <taxon>Streptophyta</taxon>
        <taxon>Embryophyta</taxon>
        <taxon>Tracheophyta</taxon>
        <taxon>Spermatophyta</taxon>
        <taxon>Magnoliopsida</taxon>
        <taxon>eudicotyledons</taxon>
        <taxon>Gunneridae</taxon>
        <taxon>Pentapetalae</taxon>
        <taxon>rosids</taxon>
        <taxon>malvids</taxon>
        <taxon>Brassicales</taxon>
        <taxon>Brassicaceae</taxon>
        <taxon>Coluteocarpeae</taxon>
        <taxon>Noccaea</taxon>
    </lineage>
</organism>
<evidence type="ECO:0000313" key="2">
    <source>
        <dbReference type="EMBL" id="JAU63539.1"/>
    </source>
</evidence>
<sequence>MVTPGLLAIRVHQTTDEGPRVHLTTEEAIYVHHMVIGAIQDLCPRRIGSDHTQGQAQGPGMSREAEARVPDTEGDLQRPDQVMMETGDGVWCGVTLSELVMLHY</sequence>
<gene>
    <name evidence="2" type="ORF">LE_TR22287_c0_g1_i1_g.71211</name>
</gene>
<reference evidence="2" key="1">
    <citation type="submission" date="2016-07" db="EMBL/GenBank/DDBJ databases">
        <title>De novo transcriptome assembly of four accessions of the metal hyperaccumulator plant Noccaea caerulescens.</title>
        <authorList>
            <person name="Blande D."/>
            <person name="Halimaa P."/>
            <person name="Tervahauta A.I."/>
            <person name="Aarts M.G."/>
            <person name="Karenlampi S.O."/>
        </authorList>
    </citation>
    <scope>NUCLEOTIDE SEQUENCE</scope>
</reference>
<dbReference type="AlphaFoldDB" id="A0A1J3H5B6"/>
<proteinExistence type="predicted"/>
<dbReference type="EMBL" id="GEVL01013802">
    <property type="protein sequence ID" value="JAU63539.1"/>
    <property type="molecule type" value="Transcribed_RNA"/>
</dbReference>
<name>A0A1J3H5B6_NOCCA</name>
<accession>A0A1J3H5B6</accession>
<feature type="region of interest" description="Disordered" evidence="1">
    <location>
        <begin position="46"/>
        <end position="81"/>
    </location>
</feature>